<accession>A0AAE0TBR3</accession>
<evidence type="ECO:0000256" key="1">
    <source>
        <dbReference type="SAM" id="SignalP"/>
    </source>
</evidence>
<gene>
    <name evidence="2" type="ORF">CHS0354_015589</name>
</gene>
<evidence type="ECO:0000313" key="3">
    <source>
        <dbReference type="Proteomes" id="UP001195483"/>
    </source>
</evidence>
<reference evidence="2" key="1">
    <citation type="journal article" date="2021" name="Genome Biol. Evol.">
        <title>A High-Quality Reference Genome for a Parasitic Bivalve with Doubly Uniparental Inheritance (Bivalvia: Unionida).</title>
        <authorList>
            <person name="Smith C.H."/>
        </authorList>
    </citation>
    <scope>NUCLEOTIDE SEQUENCE</scope>
    <source>
        <strain evidence="2">CHS0354</strain>
    </source>
</reference>
<keyword evidence="3" id="KW-1185">Reference proteome</keyword>
<name>A0AAE0TBR3_9BIVA</name>
<dbReference type="EMBL" id="JAEAOA010000968">
    <property type="protein sequence ID" value="KAK3607447.1"/>
    <property type="molecule type" value="Genomic_DNA"/>
</dbReference>
<evidence type="ECO:0000313" key="2">
    <source>
        <dbReference type="EMBL" id="KAK3607447.1"/>
    </source>
</evidence>
<reference evidence="2" key="2">
    <citation type="journal article" date="2021" name="Genome Biol. Evol.">
        <title>Developing a high-quality reference genome for a parasitic bivalve with doubly uniparental inheritance (Bivalvia: Unionida).</title>
        <authorList>
            <person name="Smith C.H."/>
        </authorList>
    </citation>
    <scope>NUCLEOTIDE SEQUENCE</scope>
    <source>
        <strain evidence="2">CHS0354</strain>
        <tissue evidence="2">Mantle</tissue>
    </source>
</reference>
<feature type="signal peptide" evidence="1">
    <location>
        <begin position="1"/>
        <end position="18"/>
    </location>
</feature>
<protein>
    <submittedName>
        <fullName evidence="2">Uncharacterized protein</fullName>
    </submittedName>
</protein>
<feature type="chain" id="PRO_5042058974" evidence="1">
    <location>
        <begin position="19"/>
        <end position="187"/>
    </location>
</feature>
<dbReference type="Proteomes" id="UP001195483">
    <property type="component" value="Unassembled WGS sequence"/>
</dbReference>
<sequence>MLILSFLPLSALWTLAHGQNRGVQSGKQDIGVFRNKLIGANATALSIIDPMSPMLGLTQCPRLNCTGQPNANWTCSITQVFRLHHNPGYCRGCRIDLCRVGPGSDRPQRRLFRRLVCRELSICGLGRKGGILDGSQGGINITVADGVGAGRETDIFLEGIGGLLEPEIVVGSIDRAGNSIILGPANI</sequence>
<organism evidence="2 3">
    <name type="scientific">Potamilus streckersoni</name>
    <dbReference type="NCBI Taxonomy" id="2493646"/>
    <lineage>
        <taxon>Eukaryota</taxon>
        <taxon>Metazoa</taxon>
        <taxon>Spiralia</taxon>
        <taxon>Lophotrochozoa</taxon>
        <taxon>Mollusca</taxon>
        <taxon>Bivalvia</taxon>
        <taxon>Autobranchia</taxon>
        <taxon>Heteroconchia</taxon>
        <taxon>Palaeoheterodonta</taxon>
        <taxon>Unionida</taxon>
        <taxon>Unionoidea</taxon>
        <taxon>Unionidae</taxon>
        <taxon>Ambleminae</taxon>
        <taxon>Lampsilini</taxon>
        <taxon>Potamilus</taxon>
    </lineage>
</organism>
<keyword evidence="1" id="KW-0732">Signal</keyword>
<dbReference type="AlphaFoldDB" id="A0AAE0TBR3"/>
<proteinExistence type="predicted"/>
<reference evidence="2" key="3">
    <citation type="submission" date="2023-05" db="EMBL/GenBank/DDBJ databases">
        <authorList>
            <person name="Smith C.H."/>
        </authorList>
    </citation>
    <scope>NUCLEOTIDE SEQUENCE</scope>
    <source>
        <strain evidence="2">CHS0354</strain>
        <tissue evidence="2">Mantle</tissue>
    </source>
</reference>
<comment type="caution">
    <text evidence="2">The sequence shown here is derived from an EMBL/GenBank/DDBJ whole genome shotgun (WGS) entry which is preliminary data.</text>
</comment>